<reference evidence="11" key="1">
    <citation type="journal article" date="2020" name="mSystems">
        <title>Genome- and Community-Level Interaction Insights into Carbon Utilization and Element Cycling Functions of Hydrothermarchaeota in Hydrothermal Sediment.</title>
        <authorList>
            <person name="Zhou Z."/>
            <person name="Liu Y."/>
            <person name="Xu W."/>
            <person name="Pan J."/>
            <person name="Luo Z.H."/>
            <person name="Li M."/>
        </authorList>
    </citation>
    <scope>NUCLEOTIDE SEQUENCE [LARGE SCALE GENOMIC DNA]</scope>
    <source>
        <strain evidence="11">SpSt-102</strain>
    </source>
</reference>
<evidence type="ECO:0000256" key="6">
    <source>
        <dbReference type="ARBA" id="ARBA00023004"/>
    </source>
</evidence>
<comment type="pathway">
    <text evidence="9">Protein modification; protein lipoylation via endogenous pathway; protein N(6)-(lipoyl)lysine from octanoyl-[acyl-carrier-protein]: step 2/2.</text>
</comment>
<comment type="similarity">
    <text evidence="9">Belongs to the radical SAM superfamily. Lipoyl synthase family.</text>
</comment>
<feature type="binding site" evidence="9">
    <location>
        <position position="66"/>
    </location>
    <ligand>
        <name>[4Fe-4S] cluster</name>
        <dbReference type="ChEBI" id="CHEBI:49883"/>
        <label>2</label>
        <note>4Fe-4S-S-AdoMet</note>
    </ligand>
</feature>
<feature type="binding site" evidence="9">
    <location>
        <position position="69"/>
    </location>
    <ligand>
        <name>[4Fe-4S] cluster</name>
        <dbReference type="ChEBI" id="CHEBI:49883"/>
        <label>2</label>
        <note>4Fe-4S-S-AdoMet</note>
    </ligand>
</feature>
<feature type="domain" description="Radical SAM core" evidence="10">
    <location>
        <begin position="48"/>
        <end position="264"/>
    </location>
</feature>
<feature type="binding site" evidence="9">
    <location>
        <position position="41"/>
    </location>
    <ligand>
        <name>[4Fe-4S] cluster</name>
        <dbReference type="ChEBI" id="CHEBI:49883"/>
        <label>1</label>
    </ligand>
</feature>
<keyword evidence="3 9" id="KW-0808">Transferase</keyword>
<dbReference type="SMART" id="SM00729">
    <property type="entry name" value="Elp3"/>
    <property type="match status" value="1"/>
</dbReference>
<evidence type="ECO:0000256" key="2">
    <source>
        <dbReference type="ARBA" id="ARBA00022490"/>
    </source>
</evidence>
<dbReference type="InterPro" id="IPR003698">
    <property type="entry name" value="Lipoyl_synth"/>
</dbReference>
<dbReference type="PROSITE" id="PS51918">
    <property type="entry name" value="RADICAL_SAM"/>
    <property type="match status" value="1"/>
</dbReference>
<comment type="subcellular location">
    <subcellularLocation>
        <location evidence="9">Cytoplasm</location>
    </subcellularLocation>
</comment>
<dbReference type="AlphaFoldDB" id="A0A7C5V1R5"/>
<comment type="cofactor">
    <cofactor evidence="9">
        <name>[4Fe-4S] cluster</name>
        <dbReference type="ChEBI" id="CHEBI:49883"/>
    </cofactor>
    <text evidence="9">Binds 2 [4Fe-4S] clusters per subunit. One cluster is coordinated with 3 cysteines and an exchangeable S-adenosyl-L-methionine.</text>
</comment>
<dbReference type="PANTHER" id="PTHR10949">
    <property type="entry name" value="LIPOYL SYNTHASE"/>
    <property type="match status" value="1"/>
</dbReference>
<organism evidence="11">
    <name type="scientific">Caldicellulosiruptor owensensis</name>
    <dbReference type="NCBI Taxonomy" id="55205"/>
    <lineage>
        <taxon>Bacteria</taxon>
        <taxon>Bacillati</taxon>
        <taxon>Bacillota</taxon>
        <taxon>Bacillota incertae sedis</taxon>
        <taxon>Caldicellulosiruptorales</taxon>
        <taxon>Caldicellulosiruptoraceae</taxon>
        <taxon>Caldicellulosiruptor</taxon>
    </lineage>
</organism>
<dbReference type="NCBIfam" id="NF004019">
    <property type="entry name" value="PRK05481.1"/>
    <property type="match status" value="1"/>
</dbReference>
<dbReference type="GO" id="GO:0005737">
    <property type="term" value="C:cytoplasm"/>
    <property type="evidence" value="ECO:0007669"/>
    <property type="project" value="UniProtKB-SubCell"/>
</dbReference>
<evidence type="ECO:0000313" key="11">
    <source>
        <dbReference type="EMBL" id="HHS02030.1"/>
    </source>
</evidence>
<dbReference type="CDD" id="cd01335">
    <property type="entry name" value="Radical_SAM"/>
    <property type="match status" value="1"/>
</dbReference>
<evidence type="ECO:0000256" key="4">
    <source>
        <dbReference type="ARBA" id="ARBA00022691"/>
    </source>
</evidence>
<evidence type="ECO:0000256" key="5">
    <source>
        <dbReference type="ARBA" id="ARBA00022723"/>
    </source>
</evidence>
<dbReference type="EC" id="2.8.1.8" evidence="9"/>
<dbReference type="Gene3D" id="3.20.20.70">
    <property type="entry name" value="Aldolase class I"/>
    <property type="match status" value="1"/>
</dbReference>
<feature type="binding site" evidence="9">
    <location>
        <position position="275"/>
    </location>
    <ligand>
        <name>[4Fe-4S] cluster</name>
        <dbReference type="ChEBI" id="CHEBI:49883"/>
        <label>1</label>
    </ligand>
</feature>
<dbReference type="InterPro" id="IPR007197">
    <property type="entry name" value="rSAM"/>
</dbReference>
<accession>A0A7C5V1R5</accession>
<dbReference type="GO" id="GO:0046872">
    <property type="term" value="F:metal ion binding"/>
    <property type="evidence" value="ECO:0007669"/>
    <property type="project" value="UniProtKB-KW"/>
</dbReference>
<dbReference type="Pfam" id="PF04055">
    <property type="entry name" value="Radical_SAM"/>
    <property type="match status" value="1"/>
</dbReference>
<comment type="caution">
    <text evidence="11">The sequence shown here is derived from an EMBL/GenBank/DDBJ whole genome shotgun (WGS) entry which is preliminary data.</text>
</comment>
<proteinExistence type="inferred from homology"/>
<evidence type="ECO:0000259" key="10">
    <source>
        <dbReference type="PROSITE" id="PS51918"/>
    </source>
</evidence>
<dbReference type="InterPro" id="IPR058240">
    <property type="entry name" value="rSAM_sf"/>
</dbReference>
<dbReference type="NCBIfam" id="TIGR00510">
    <property type="entry name" value="lipA"/>
    <property type="match status" value="1"/>
</dbReference>
<evidence type="ECO:0000256" key="7">
    <source>
        <dbReference type="ARBA" id="ARBA00023014"/>
    </source>
</evidence>
<dbReference type="PIRSF" id="PIRSF005963">
    <property type="entry name" value="Lipoyl_synth"/>
    <property type="match status" value="1"/>
</dbReference>
<dbReference type="SUPFAM" id="SSF102114">
    <property type="entry name" value="Radical SAM enzymes"/>
    <property type="match status" value="1"/>
</dbReference>
<dbReference type="InterPro" id="IPR006638">
    <property type="entry name" value="Elp3/MiaA/NifB-like_rSAM"/>
</dbReference>
<comment type="function">
    <text evidence="9">Catalyzes the radical-mediated insertion of two sulfur atoms into the C-6 and C-8 positions of the octanoyl moiety bound to the lipoyl domains of lipoate-dependent enzymes, thereby converting the octanoylated domains into lipoylated derivatives.</text>
</comment>
<comment type="catalytic activity">
    <reaction evidence="8 9">
        <text>[[Fe-S] cluster scaffold protein carrying a second [4Fe-4S](2+) cluster] + N(6)-octanoyl-L-lysyl-[protein] + 2 oxidized [2Fe-2S]-[ferredoxin] + 2 S-adenosyl-L-methionine + 4 H(+) = [[Fe-S] cluster scaffold protein] + N(6)-[(R)-dihydrolipoyl]-L-lysyl-[protein] + 4 Fe(3+) + 2 hydrogen sulfide + 2 5'-deoxyadenosine + 2 L-methionine + 2 reduced [2Fe-2S]-[ferredoxin]</text>
        <dbReference type="Rhea" id="RHEA:16585"/>
        <dbReference type="Rhea" id="RHEA-COMP:9928"/>
        <dbReference type="Rhea" id="RHEA-COMP:10000"/>
        <dbReference type="Rhea" id="RHEA-COMP:10001"/>
        <dbReference type="Rhea" id="RHEA-COMP:10475"/>
        <dbReference type="Rhea" id="RHEA-COMP:14568"/>
        <dbReference type="Rhea" id="RHEA-COMP:14569"/>
        <dbReference type="ChEBI" id="CHEBI:15378"/>
        <dbReference type="ChEBI" id="CHEBI:17319"/>
        <dbReference type="ChEBI" id="CHEBI:29034"/>
        <dbReference type="ChEBI" id="CHEBI:29919"/>
        <dbReference type="ChEBI" id="CHEBI:33722"/>
        <dbReference type="ChEBI" id="CHEBI:33737"/>
        <dbReference type="ChEBI" id="CHEBI:33738"/>
        <dbReference type="ChEBI" id="CHEBI:57844"/>
        <dbReference type="ChEBI" id="CHEBI:59789"/>
        <dbReference type="ChEBI" id="CHEBI:78809"/>
        <dbReference type="ChEBI" id="CHEBI:83100"/>
        <dbReference type="EC" id="2.8.1.8"/>
    </reaction>
</comment>
<dbReference type="GO" id="GO:0009249">
    <property type="term" value="P:protein lipoylation"/>
    <property type="evidence" value="ECO:0007669"/>
    <property type="project" value="UniProtKB-UniRule"/>
</dbReference>
<dbReference type="SFLD" id="SFLDG01058">
    <property type="entry name" value="lipoyl_synthase_like"/>
    <property type="match status" value="1"/>
</dbReference>
<feature type="binding site" evidence="9">
    <location>
        <position position="47"/>
    </location>
    <ligand>
        <name>[4Fe-4S] cluster</name>
        <dbReference type="ChEBI" id="CHEBI:49883"/>
        <label>1</label>
    </ligand>
</feature>
<sequence>MSYLKKPDWLKIRVKADQKIDDVIEILKMFSLHTVCEEAQCPNIYECFSKKTATFLIMGDVCTRNCTFCDVKKGKPVELNSDEPEMVANAVGALGLKYVVITSVTRDDLPDGGASHFAECIRSIKIKSQRTKIEVLIPDFKGSFESVSKVVEASPDVVAHNIETIERLYTSVRPLASYKRSLDVLKMVKEIDKNIFTKSGIMVGLGETKDEVKKMLEDLRKAGCDFVTIGQYLSPSKNHHPVVEFVHPDVFEEYKEFAFSIGFKFVMSGPFVRSSYIAENAKDIIENIRKI</sequence>
<feature type="binding site" evidence="9">
    <location>
        <position position="62"/>
    </location>
    <ligand>
        <name>[4Fe-4S] cluster</name>
        <dbReference type="ChEBI" id="CHEBI:49883"/>
        <label>2</label>
        <note>4Fe-4S-S-AdoMet</note>
    </ligand>
</feature>
<dbReference type="SFLD" id="SFLDS00029">
    <property type="entry name" value="Radical_SAM"/>
    <property type="match status" value="1"/>
</dbReference>
<protein>
    <recommendedName>
        <fullName evidence="9">Lipoyl synthase</fullName>
        <ecNumber evidence="9">2.8.1.8</ecNumber>
    </recommendedName>
    <alternativeName>
        <fullName evidence="9">Lip-syn</fullName>
        <shortName evidence="9">LS</shortName>
    </alternativeName>
    <alternativeName>
        <fullName evidence="9">Lipoate synthase</fullName>
    </alternativeName>
    <alternativeName>
        <fullName evidence="9">Lipoic acid synthase</fullName>
    </alternativeName>
    <alternativeName>
        <fullName evidence="9">Sulfur insertion protein LipA</fullName>
    </alternativeName>
</protein>
<dbReference type="SFLD" id="SFLDF00271">
    <property type="entry name" value="lipoyl_synthase"/>
    <property type="match status" value="1"/>
</dbReference>
<dbReference type="FunFam" id="3.20.20.70:FF:000040">
    <property type="entry name" value="Lipoyl synthase"/>
    <property type="match status" value="1"/>
</dbReference>
<evidence type="ECO:0000256" key="9">
    <source>
        <dbReference type="HAMAP-Rule" id="MF_00206"/>
    </source>
</evidence>
<name>A0A7C5V1R5_9FIRM</name>
<dbReference type="GO" id="GO:0016992">
    <property type="term" value="F:lipoate synthase activity"/>
    <property type="evidence" value="ECO:0007669"/>
    <property type="project" value="UniProtKB-UniRule"/>
</dbReference>
<gene>
    <name evidence="9 11" type="primary">lipA</name>
    <name evidence="11" type="ORF">ENL71_05895</name>
</gene>
<keyword evidence="7 9" id="KW-0411">Iron-sulfur</keyword>
<dbReference type="NCBIfam" id="NF009544">
    <property type="entry name" value="PRK12928.1"/>
    <property type="match status" value="1"/>
</dbReference>
<keyword evidence="4 9" id="KW-0949">S-adenosyl-L-methionine</keyword>
<dbReference type="UniPathway" id="UPA00538">
    <property type="reaction ID" value="UER00593"/>
</dbReference>
<dbReference type="HAMAP" id="MF_00206">
    <property type="entry name" value="Lipoyl_synth"/>
    <property type="match status" value="1"/>
</dbReference>
<evidence type="ECO:0000256" key="1">
    <source>
        <dbReference type="ARBA" id="ARBA00022485"/>
    </source>
</evidence>
<dbReference type="GO" id="GO:0051539">
    <property type="term" value="F:4 iron, 4 sulfur cluster binding"/>
    <property type="evidence" value="ECO:0007669"/>
    <property type="project" value="UniProtKB-UniRule"/>
</dbReference>
<evidence type="ECO:0000256" key="8">
    <source>
        <dbReference type="ARBA" id="ARBA00047326"/>
    </source>
</evidence>
<dbReference type="PANTHER" id="PTHR10949:SF0">
    <property type="entry name" value="LIPOYL SYNTHASE, MITOCHONDRIAL"/>
    <property type="match status" value="1"/>
</dbReference>
<evidence type="ECO:0000256" key="3">
    <source>
        <dbReference type="ARBA" id="ARBA00022679"/>
    </source>
</evidence>
<dbReference type="InterPro" id="IPR013785">
    <property type="entry name" value="Aldolase_TIM"/>
</dbReference>
<keyword evidence="5 9" id="KW-0479">Metal-binding</keyword>
<dbReference type="EMBL" id="DRUZ01000077">
    <property type="protein sequence ID" value="HHS02030.1"/>
    <property type="molecule type" value="Genomic_DNA"/>
</dbReference>
<keyword evidence="1 9" id="KW-0004">4Fe-4S</keyword>
<feature type="binding site" evidence="9">
    <location>
        <position position="36"/>
    </location>
    <ligand>
        <name>[4Fe-4S] cluster</name>
        <dbReference type="ChEBI" id="CHEBI:49883"/>
        <label>1</label>
    </ligand>
</feature>
<keyword evidence="2 9" id="KW-0963">Cytoplasm</keyword>
<keyword evidence="6 9" id="KW-0408">Iron</keyword>